<evidence type="ECO:0000313" key="1">
    <source>
        <dbReference type="Proteomes" id="UP000095286"/>
    </source>
</evidence>
<accession>A0AC35TMP1</accession>
<dbReference type="Proteomes" id="UP000095286">
    <property type="component" value="Unplaced"/>
</dbReference>
<evidence type="ECO:0000313" key="2">
    <source>
        <dbReference type="WBParaSite" id="RSKR_0000229850.1"/>
    </source>
</evidence>
<sequence>MPDFTSTHECNTSSLNGLYITALNETYLRRGNETIEGTNVVQYTNFDNTLEVNVTGGINSVTLYLMDNSHFTISLLGRGPLTVSQILEELASYINTDILVLNEMFCLWLVSPFLEIPLYHEDKPSDIRNKWQNFLDKFSHDFVKDPQSDVPCLVIRRSYLLPKERENWILEEQQNTHPEVYNFFIRILFTDAKDEYLRGSYCCGKNAEDKLTAILISSYALSTNAGSYEFDGNIQNQMNYLLRPHNTPNKVPFLTSISNYVTKTRKIQKSTLYWLEKMKTVCGEIKLMEEFLKTVRDFQMYGCVVYPAFISQQQINHLRHLVTHNSFSFNSPDVFDPVFVWINSTTFGISTKRDANILYTQEIANLRWTILPQIKDYMRSLLFCPKHESSDNYVEITGKASTLIHNILASISNHI</sequence>
<organism evidence="1 2">
    <name type="scientific">Rhabditophanes sp. KR3021</name>
    <dbReference type="NCBI Taxonomy" id="114890"/>
    <lineage>
        <taxon>Eukaryota</taxon>
        <taxon>Metazoa</taxon>
        <taxon>Ecdysozoa</taxon>
        <taxon>Nematoda</taxon>
        <taxon>Chromadorea</taxon>
        <taxon>Rhabditida</taxon>
        <taxon>Tylenchina</taxon>
        <taxon>Panagrolaimomorpha</taxon>
        <taxon>Strongyloidoidea</taxon>
        <taxon>Alloionematidae</taxon>
        <taxon>Rhabditophanes</taxon>
    </lineage>
</organism>
<reference evidence="2" key="1">
    <citation type="submission" date="2016-11" db="UniProtKB">
        <authorList>
            <consortium name="WormBaseParasite"/>
        </authorList>
    </citation>
    <scope>IDENTIFICATION</scope>
    <source>
        <strain evidence="2">KR3021</strain>
    </source>
</reference>
<proteinExistence type="predicted"/>
<dbReference type="WBParaSite" id="RSKR_0000229850.1">
    <property type="protein sequence ID" value="RSKR_0000229850.1"/>
    <property type="gene ID" value="RSKR_0000229850"/>
</dbReference>
<protein>
    <submittedName>
        <fullName evidence="2">FERM domain-containing protein</fullName>
    </submittedName>
</protein>
<name>A0AC35TMP1_9BILA</name>